<dbReference type="OrthoDB" id="434736at2759"/>
<dbReference type="AlphaFoldDB" id="A0A1Q9C6J0"/>
<reference evidence="2 3" key="1">
    <citation type="submission" date="2016-02" db="EMBL/GenBank/DDBJ databases">
        <title>Genome analysis of coral dinoflagellate symbionts highlights evolutionary adaptations to a symbiotic lifestyle.</title>
        <authorList>
            <person name="Aranda M."/>
            <person name="Li Y."/>
            <person name="Liew Y.J."/>
            <person name="Baumgarten S."/>
            <person name="Simakov O."/>
            <person name="Wilson M."/>
            <person name="Piel J."/>
            <person name="Ashoor H."/>
            <person name="Bougouffa S."/>
            <person name="Bajic V.B."/>
            <person name="Ryu T."/>
            <person name="Ravasi T."/>
            <person name="Bayer T."/>
            <person name="Micklem G."/>
            <person name="Kim H."/>
            <person name="Bhak J."/>
            <person name="Lajeunesse T.C."/>
            <person name="Voolstra C.R."/>
        </authorList>
    </citation>
    <scope>NUCLEOTIDE SEQUENCE [LARGE SCALE GENOMIC DNA]</scope>
    <source>
        <strain evidence="2 3">CCMP2467</strain>
    </source>
</reference>
<comment type="caution">
    <text evidence="2">The sequence shown here is derived from an EMBL/GenBank/DDBJ whole genome shotgun (WGS) entry which is preliminary data.</text>
</comment>
<accession>A0A1Q9C6J0</accession>
<dbReference type="Proteomes" id="UP000186817">
    <property type="component" value="Unassembled WGS sequence"/>
</dbReference>
<evidence type="ECO:0000313" key="2">
    <source>
        <dbReference type="EMBL" id="OLP78543.1"/>
    </source>
</evidence>
<proteinExistence type="predicted"/>
<name>A0A1Q9C6J0_SYMMI</name>
<sequence>MASSKMSIIQEKVGEPPMEEDHDDIVIIEKRLEGAMEELTTKEPPMGKAKAGGLIQPITGTTIIEHIKAGSIDPTGTIDGIPTGSIHGIAGSIIGHPTIGHPESIRHAYLQNDSHGIVPLQPPVAMAEDRHSEATGPASTAPSSPTSGHTVVDAYWMEASMEPSVESISSDELEPCEEMLHMAREDARAKAAAIMPKPGPIHGMTGPPISSIYFQMDPKLPPILVPMQPAPPIPMGTAHALVPVLPYGPMPSSALPRSSPVVATPAPMPYPFCTPPPLPFKGPPPAPATPACSTAWPTACRAPP</sequence>
<feature type="compositionally biased region" description="Low complexity" evidence="1">
    <location>
        <begin position="134"/>
        <end position="148"/>
    </location>
</feature>
<keyword evidence="3" id="KW-1185">Reference proteome</keyword>
<evidence type="ECO:0000313" key="3">
    <source>
        <dbReference type="Proteomes" id="UP000186817"/>
    </source>
</evidence>
<protein>
    <submittedName>
        <fullName evidence="2">Uncharacterized protein</fullName>
    </submittedName>
</protein>
<dbReference type="EMBL" id="LSRX01001597">
    <property type="protein sequence ID" value="OLP78543.1"/>
    <property type="molecule type" value="Genomic_DNA"/>
</dbReference>
<feature type="region of interest" description="Disordered" evidence="1">
    <location>
        <begin position="284"/>
        <end position="304"/>
    </location>
</feature>
<gene>
    <name evidence="2" type="ORF">AK812_SmicGene41272</name>
</gene>
<feature type="compositionally biased region" description="Low complexity" evidence="1">
    <location>
        <begin position="289"/>
        <end position="304"/>
    </location>
</feature>
<evidence type="ECO:0000256" key="1">
    <source>
        <dbReference type="SAM" id="MobiDB-lite"/>
    </source>
</evidence>
<feature type="region of interest" description="Disordered" evidence="1">
    <location>
        <begin position="129"/>
        <end position="148"/>
    </location>
</feature>
<organism evidence="2 3">
    <name type="scientific">Symbiodinium microadriaticum</name>
    <name type="common">Dinoflagellate</name>
    <name type="synonym">Zooxanthella microadriatica</name>
    <dbReference type="NCBI Taxonomy" id="2951"/>
    <lineage>
        <taxon>Eukaryota</taxon>
        <taxon>Sar</taxon>
        <taxon>Alveolata</taxon>
        <taxon>Dinophyceae</taxon>
        <taxon>Suessiales</taxon>
        <taxon>Symbiodiniaceae</taxon>
        <taxon>Symbiodinium</taxon>
    </lineage>
</organism>